<dbReference type="Proteomes" id="UP000474640">
    <property type="component" value="Unassembled WGS sequence"/>
</dbReference>
<organism evidence="4 5">
    <name type="scientific">Orbilia oligospora</name>
    <name type="common">Nematode-trapping fungus</name>
    <name type="synonym">Arthrobotrys oligospora</name>
    <dbReference type="NCBI Taxonomy" id="2813651"/>
    <lineage>
        <taxon>Eukaryota</taxon>
        <taxon>Fungi</taxon>
        <taxon>Dikarya</taxon>
        <taxon>Ascomycota</taxon>
        <taxon>Pezizomycotina</taxon>
        <taxon>Orbiliomycetes</taxon>
        <taxon>Orbiliales</taxon>
        <taxon>Orbiliaceae</taxon>
        <taxon>Orbilia</taxon>
    </lineage>
</organism>
<dbReference type="OrthoDB" id="5392168at2759"/>
<feature type="compositionally biased region" description="Low complexity" evidence="1">
    <location>
        <begin position="604"/>
        <end position="618"/>
    </location>
</feature>
<comment type="caution">
    <text evidence="4">The sequence shown here is derived from an EMBL/GenBank/DDBJ whole genome shotgun (WGS) entry which is preliminary data.</text>
</comment>
<feature type="transmembrane region" description="Helical" evidence="2">
    <location>
        <begin position="1061"/>
        <end position="1082"/>
    </location>
</feature>
<feature type="transmembrane region" description="Helical" evidence="2">
    <location>
        <begin position="1094"/>
        <end position="1115"/>
    </location>
</feature>
<feature type="compositionally biased region" description="Low complexity" evidence="1">
    <location>
        <begin position="745"/>
        <end position="767"/>
    </location>
</feature>
<feature type="compositionally biased region" description="Basic and acidic residues" evidence="1">
    <location>
        <begin position="491"/>
        <end position="535"/>
    </location>
</feature>
<feature type="compositionally biased region" description="Acidic residues" evidence="1">
    <location>
        <begin position="888"/>
        <end position="898"/>
    </location>
</feature>
<keyword evidence="3" id="KW-0732">Signal</keyword>
<feature type="compositionally biased region" description="Acidic residues" evidence="1">
    <location>
        <begin position="296"/>
        <end position="315"/>
    </location>
</feature>
<dbReference type="AlphaFoldDB" id="A0A7C8RJX3"/>
<feature type="compositionally biased region" description="Basic and acidic residues" evidence="1">
    <location>
        <begin position="223"/>
        <end position="232"/>
    </location>
</feature>
<feature type="compositionally biased region" description="Polar residues" evidence="1">
    <location>
        <begin position="673"/>
        <end position="715"/>
    </location>
</feature>
<feature type="compositionally biased region" description="Polar residues" evidence="1">
    <location>
        <begin position="873"/>
        <end position="886"/>
    </location>
</feature>
<feature type="signal peptide" evidence="3">
    <location>
        <begin position="1"/>
        <end position="22"/>
    </location>
</feature>
<feature type="region of interest" description="Disordered" evidence="1">
    <location>
        <begin position="342"/>
        <end position="393"/>
    </location>
</feature>
<gene>
    <name evidence="4" type="ORF">TWF970_007146</name>
</gene>
<feature type="compositionally biased region" description="Polar residues" evidence="1">
    <location>
        <begin position="589"/>
        <end position="602"/>
    </location>
</feature>
<feature type="compositionally biased region" description="Low complexity" evidence="1">
    <location>
        <begin position="716"/>
        <end position="735"/>
    </location>
</feature>
<dbReference type="EMBL" id="JAABOJ010000004">
    <property type="protein sequence ID" value="KAF3287422.1"/>
    <property type="molecule type" value="Genomic_DNA"/>
</dbReference>
<evidence type="ECO:0000313" key="4">
    <source>
        <dbReference type="EMBL" id="KAF3287422.1"/>
    </source>
</evidence>
<feature type="compositionally biased region" description="Polar residues" evidence="1">
    <location>
        <begin position="631"/>
        <end position="652"/>
    </location>
</feature>
<feature type="compositionally biased region" description="Low complexity" evidence="1">
    <location>
        <begin position="653"/>
        <end position="672"/>
    </location>
</feature>
<feature type="compositionally biased region" description="Polar residues" evidence="1">
    <location>
        <begin position="470"/>
        <end position="489"/>
    </location>
</feature>
<feature type="compositionally biased region" description="Low complexity" evidence="1">
    <location>
        <begin position="348"/>
        <end position="360"/>
    </location>
</feature>
<evidence type="ECO:0000256" key="3">
    <source>
        <dbReference type="SAM" id="SignalP"/>
    </source>
</evidence>
<keyword evidence="2" id="KW-0812">Transmembrane</keyword>
<feature type="region of interest" description="Disordered" evidence="1">
    <location>
        <begin position="460"/>
        <end position="804"/>
    </location>
</feature>
<feature type="region of interest" description="Disordered" evidence="1">
    <location>
        <begin position="216"/>
        <end position="238"/>
    </location>
</feature>
<keyword evidence="2" id="KW-1133">Transmembrane helix</keyword>
<evidence type="ECO:0000313" key="5">
    <source>
        <dbReference type="Proteomes" id="UP000474640"/>
    </source>
</evidence>
<name>A0A7C8RJX3_ORBOL</name>
<proteinExistence type="predicted"/>
<feature type="compositionally biased region" description="Polar residues" evidence="1">
    <location>
        <begin position="768"/>
        <end position="781"/>
    </location>
</feature>
<evidence type="ECO:0000256" key="2">
    <source>
        <dbReference type="SAM" id="Phobius"/>
    </source>
</evidence>
<accession>A0A7C8RJX3</accession>
<feature type="chain" id="PRO_5028974206" evidence="3">
    <location>
        <begin position="23"/>
        <end position="1120"/>
    </location>
</feature>
<feature type="region of interest" description="Disordered" evidence="1">
    <location>
        <begin position="870"/>
        <end position="933"/>
    </location>
</feature>
<feature type="region of interest" description="Disordered" evidence="1">
    <location>
        <begin position="294"/>
        <end position="330"/>
    </location>
</feature>
<sequence length="1120" mass="125608">MRLPIHCLAAALALIQATFVNGWAMRLERNLEDENDMLNREWYNLKAHGGVKRCSAAASADGFPVSGFSITNFGPLDDGFREKEAAPKKWRDRLGWMGFWKNGQCQGLPTVIVHFYNVPYTRQAIYFPKLLNFSEDIDEGDISFARYGDIPFGNIWFHGNRQIPEGAVAVRKSPSQRAGKPEYEDEFVIFKNAVRVLNVGPNNDRSLVDPSDRRWDLSGTVSKKVDPSKPDSDPTAWTPDVTTRYIQIHDGANISANEESDRTVQEFLGLVPTNEGRGQLLRPPTKYLTLMWGGAEGDEDEDRPSEDQRAEEEEEPRTIAGTSKRPELEEELALQQAAYRSFDSQNRGPSGPGSTQPPSSLQNTGTMETEPLDPHNAGAAQAESEQYTEPQISDYKKIKSRLETKEMLSTLLEKYPNWTELTGEERRQRYNEFQSEKKQKDIQMVRNLIEDTSKWQQLSPEERYRLYRQLDTTANRARNTMPNEQNQTHRSQQELERERERLKKEASRREAEKQKRQEEREKRLKEEEVANEKSVVEFISTLAQERARYESSEEEDSPEPQRNAGSNNPRPPGYLYAGIYSSDIPPPQSNIAGNMNQNNARPLSSGGSYTSNNPPNSGGNMGQGNRPPFNPTESVNRNSSPFLPNPGSNTRQYNYNPYLPNNGGNMGQNYQNPSNAGRNLNPNSSPFLPQPGSNVVQNNPRPLNTNANLGQNNQRQLNPSSNINQNNLQSQQNPSGNMGQSNPRPQNMGGNINPNPQNPGGNTNMNNAQPQPNAGGNANQNPRPPRRWEYGSQGPGPGVDYFTSNNVNTGMNEPPFYQDYARMGFARPYDLPHSNTGGPPNTQLDGGPSSRVLTAVNMILNDDYSRVAPSQEIAPSSSNNALNKGNTMEEEVEEEEEQNNLQVGNNGPEWGSNSLWESRDDDTENNPGDEFSAYNFGPRRLSFANGIWENTTEDPYKVDTWVKAKKKELAEAGICATVVGAAITASIQWNQTYSTHWSVLGFWYGALLLSLLSVTTSFHLGIYLSSIPLRAPDWSYRSAIAGDTKLGRYISLWILQTPTQLLSYSIISYVLGLSITIISKLWEGPWGDDSKIALLYIGYCILGFSIYISTVIWIYRPDLH</sequence>
<feature type="compositionally biased region" description="Polar residues" evidence="1">
    <location>
        <begin position="899"/>
        <end position="916"/>
    </location>
</feature>
<protein>
    <submittedName>
        <fullName evidence="4">Uncharacterized protein</fullName>
    </submittedName>
</protein>
<keyword evidence="2" id="KW-0472">Membrane</keyword>
<feature type="transmembrane region" description="Helical" evidence="2">
    <location>
        <begin position="1001"/>
        <end position="1024"/>
    </location>
</feature>
<evidence type="ECO:0000256" key="1">
    <source>
        <dbReference type="SAM" id="MobiDB-lite"/>
    </source>
</evidence>
<reference evidence="4 5" key="1">
    <citation type="submission" date="2020-01" db="EMBL/GenBank/DDBJ databases">
        <authorList>
            <person name="Palmer J.M."/>
        </authorList>
    </citation>
    <scope>NUCLEOTIDE SEQUENCE [LARGE SCALE GENOMIC DNA]</scope>
    <source>
        <strain evidence="4 5">TWF970</strain>
    </source>
</reference>